<gene>
    <name evidence="2" type="ORF">SAMN05216251_14110</name>
</gene>
<dbReference type="Proteomes" id="UP000199323">
    <property type="component" value="Unassembled WGS sequence"/>
</dbReference>
<evidence type="ECO:0008006" key="4">
    <source>
        <dbReference type="Google" id="ProtNLM"/>
    </source>
</evidence>
<dbReference type="STRING" id="380248.SAMN05216251_14110"/>
<name>A0A1I2MWJ5_9ACTN</name>
<feature type="region of interest" description="Disordered" evidence="1">
    <location>
        <begin position="1"/>
        <end position="27"/>
    </location>
</feature>
<dbReference type="EMBL" id="FONG01000041">
    <property type="protein sequence ID" value="SFF93706.1"/>
    <property type="molecule type" value="Genomic_DNA"/>
</dbReference>
<dbReference type="InterPro" id="IPR006311">
    <property type="entry name" value="TAT_signal"/>
</dbReference>
<dbReference type="AlphaFoldDB" id="A0A1I2MWJ5"/>
<evidence type="ECO:0000313" key="2">
    <source>
        <dbReference type="EMBL" id="SFF93706.1"/>
    </source>
</evidence>
<reference evidence="2 3" key="1">
    <citation type="submission" date="2016-10" db="EMBL/GenBank/DDBJ databases">
        <authorList>
            <person name="de Groot N.N."/>
        </authorList>
    </citation>
    <scope>NUCLEOTIDE SEQUENCE [LARGE SCALE GENOMIC DNA]</scope>
    <source>
        <strain evidence="2 3">CGMCC 4.3510</strain>
    </source>
</reference>
<protein>
    <recommendedName>
        <fullName evidence="4">Peptidase C14</fullName>
    </recommendedName>
</protein>
<proteinExistence type="predicted"/>
<keyword evidence="3" id="KW-1185">Reference proteome</keyword>
<sequence length="745" mass="78724">MNVSPGPVPGSTTDQNPEPNRPDTSRRKLLRAGGIGGLLLAATTTAVASGTGTAAADTPRPAGRSTAPIAVGTVARLLALDPKSLADGAVALVSGYHAPGDGGGLTARWDAGATTAPNGGTVLRPAGHSGRGRWRMVHDGLLDFRQFGVHDAATPADDALDAMVGDPAVHRIEAHTDLNFTKRHTFSRSRIELDFGGNLITTTGIEKNTVNNPFGAVLYFRGTVTGTTVKSRLSAAMPDLADIFEVPSSKSFTVGQWWSVEIDAAAGTGLYEKEVQKLVQITEIVDATHIRVNYKIGWDLAAGRTFTWTLVEPVERAHVRNMVFQGVPDVADNDTVTGSHPIAYEYAVSCDVSGIDATGTFWPVIMRRWCTYFHTSECRLKNPASVTYGGAGYLTQQIYCLYGHVEDCHVANSRHLNDWTASAYGYVTNCHGDGDDQGPFVTHGQFEHDLTYTGNSGLMTFANSGAAWGGAAKRVTVRRHACSWFVARTNITDLTLEDMLVIGNAQAGSGMIWVNADGAQLRGCVASGPLVISQSSNRSKRPTVIADSAFTQGKASEVTAATVGADVHLLRVTLKGLDGARFNGTGQLVLDHCTFTGAAATADPSTVAHADTAVHGGAFTDTGLVLRSTEDQRLWIDGGARFGGANSSAAFLTRSGADRTVRWQLDGVDSHASDAGTAHLLITDGVNHYRAGGSAFTGGRLELDPEAFTGDSHLLHTGCTEDGVTRTKMPAEGDRVRHTTGNLLV</sequence>
<dbReference type="PROSITE" id="PS51318">
    <property type="entry name" value="TAT"/>
    <property type="match status" value="1"/>
</dbReference>
<evidence type="ECO:0000313" key="3">
    <source>
        <dbReference type="Proteomes" id="UP000199323"/>
    </source>
</evidence>
<organism evidence="2 3">
    <name type="scientific">Actinacidiphila alni</name>
    <dbReference type="NCBI Taxonomy" id="380248"/>
    <lineage>
        <taxon>Bacteria</taxon>
        <taxon>Bacillati</taxon>
        <taxon>Actinomycetota</taxon>
        <taxon>Actinomycetes</taxon>
        <taxon>Kitasatosporales</taxon>
        <taxon>Streptomycetaceae</taxon>
        <taxon>Actinacidiphila</taxon>
    </lineage>
</organism>
<accession>A0A1I2MWJ5</accession>
<evidence type="ECO:0000256" key="1">
    <source>
        <dbReference type="SAM" id="MobiDB-lite"/>
    </source>
</evidence>